<feature type="compositionally biased region" description="Polar residues" evidence="8">
    <location>
        <begin position="778"/>
        <end position="791"/>
    </location>
</feature>
<dbReference type="Proteomes" id="UP000815325">
    <property type="component" value="Unassembled WGS sequence"/>
</dbReference>
<feature type="compositionally biased region" description="Pro residues" evidence="8">
    <location>
        <begin position="733"/>
        <end position="744"/>
    </location>
</feature>
<comment type="caution">
    <text evidence="10">The sequence shown here is derived from an EMBL/GenBank/DDBJ whole genome shotgun (WGS) entry which is preliminary data.</text>
</comment>
<feature type="compositionally biased region" description="Polar residues" evidence="8">
    <location>
        <begin position="1214"/>
        <end position="1234"/>
    </location>
</feature>
<feature type="compositionally biased region" description="Low complexity" evidence="8">
    <location>
        <begin position="708"/>
        <end position="726"/>
    </location>
</feature>
<feature type="compositionally biased region" description="Pro residues" evidence="8">
    <location>
        <begin position="754"/>
        <end position="769"/>
    </location>
</feature>
<evidence type="ECO:0000256" key="6">
    <source>
        <dbReference type="ARBA" id="ARBA00023136"/>
    </source>
</evidence>
<feature type="compositionally biased region" description="Low complexity" evidence="8">
    <location>
        <begin position="825"/>
        <end position="837"/>
    </location>
</feature>
<feature type="compositionally biased region" description="Basic and acidic residues" evidence="8">
    <location>
        <begin position="495"/>
        <end position="505"/>
    </location>
</feature>
<feature type="compositionally biased region" description="Polar residues" evidence="8">
    <location>
        <begin position="1024"/>
        <end position="1040"/>
    </location>
</feature>
<protein>
    <recommendedName>
        <fullName evidence="12">MLO-like protein</fullName>
    </recommendedName>
</protein>
<evidence type="ECO:0000313" key="10">
    <source>
        <dbReference type="EMBL" id="KAF5827257.1"/>
    </source>
</evidence>
<accession>A0ABQ7FY29</accession>
<keyword evidence="5 9" id="KW-1133">Transmembrane helix</keyword>
<comment type="similarity">
    <text evidence="2">Belongs to the MLO family.</text>
</comment>
<feature type="compositionally biased region" description="Polar residues" evidence="8">
    <location>
        <begin position="1289"/>
        <end position="1301"/>
    </location>
</feature>
<feature type="compositionally biased region" description="Low complexity" evidence="8">
    <location>
        <begin position="1379"/>
        <end position="1391"/>
    </location>
</feature>
<feature type="compositionally biased region" description="Basic and acidic residues" evidence="8">
    <location>
        <begin position="557"/>
        <end position="566"/>
    </location>
</feature>
<feature type="compositionally biased region" description="Basic residues" evidence="8">
    <location>
        <begin position="1352"/>
        <end position="1363"/>
    </location>
</feature>
<feature type="compositionally biased region" description="Polar residues" evidence="8">
    <location>
        <begin position="850"/>
        <end position="861"/>
    </location>
</feature>
<sequence>MAKGKDAEEGYELSLLFLVFLGINLAWEALVGCLSHITEIWGHNTRRVLLERLKEELLDLGIISLVLAFIEPPLSSICVASGGLGTGGGSIPDDEQARDRISKECKELGMQCEEPLCPAGERQLFTSKSIKAGHYLLFFFAVVTILYTYVSVMFTMARVGIARMSAGNFGQPSAGLGRSSFGLGRSSMRANGADMAGGPPATIPEGCSAREPGSHAFTIPEGGHLDIEAHHMGHSQPGLAAKVPLMRWLAGCAGGCQKWCLRPIGSCIKMLVMGLVGQVDEPTFAALRNLALLRVQLHGQQAQLRNLNYANASEQMVQRELGLASAHTWLQTICVALLVLYPQRGFQLVWVTGVSGFLLVILALKLNTSVRDIRDLMLAAQHSEEHLGKKLQRSSLPPPQFMAYQREEQVSEDIPPIVDQSQPRSSPSRSARSSAQRKPPPKRCSAAGVLGPDAAGGALAKQGTDSGDDVEAKRSSATSVLAPDAAGIALAKQGTDGRDDMEAKRSSATGVLDPDAAGGALAKQGTGRGHVEAKQSSAAGVLGPDAAGGALATQGTDSRDDMEAKRSSATGVFGPDAAGGDLAKQGTGTSGDETRPPVDTNMESEQQESRPVGPSKVQLGFRSAEGSEQSPSEEPSSARRSQNGLANTGSVDGHAQTGGCRRDADGSREEPNGAPEEGDSMLSPHPLPPLPPPPHPPPPPQASPPQPHLSFQSQPSSPSTSLHPPSNHCTQPALPPASHHPPSSPWRLPGPWCMLPPPTPPHPSPPPAQQPLHKSRITEYTTSASDVQSSLPDAANQAIMAPPNLDNKSDMLLPLASASNHEKANSSSSSSSSSSNKSSRDDVHLPASQVLDSQHSTSINIGNGHGRHHQQQQQHYQQQHQHQQQYLSSSRHNSCSGSNLGGQFKQPPSKQGSFASNASREQGGKTTEESTQAQRGPAWAGPAEHRQSKRRWSSNSTAAAPDIATHTSSRTDSQCMRAGTTHNNGPAAAPHVDTHQSSSTSSQCMGAGTIHNNGTAAAPAVDARNSSSTSSRCMHNGTTHNEARGGNQRAQLEESEDPGGPDDAARHAGSASGDATALHPPAIILQQSPPIHPLAITTNPHIREAASPSGKCPPAIITNPRIGKAASPASIHPPTITTNPHVGEAAASSSNHPPAVTTNLHTAGAASPSSIHPPAITTNPCEGAASPSSIHLPAIASNPHTENAASPASIHSPAVTTTTNPHTEGAASPSSNHTPAIITNPHTGEAASPSSIHPLAIATNPHTEGAASPSSNHPPAIIINPHTGEAALPSSNLPPATASTTTPHIEVTRDNAHHNHQPVHDLKCPPDHQGACEDAPKAPSPFVQHSHDHQHPHQPQHSPRRSFQKGCVVVSIAPSRENSLSPQGSSSGSPPAIKISVAPSQQGSISPRSSSSLHLQRRESLLRRQSSGSPHLQGCGSFVKRHSSTPGEASYAQHTTEGAGPATAYGYRDGLQAGGNARDSHQGGATDSHQGDARDSRQAGGHASPARGANGERQGYRSSDSQGQYSESSAGSASMPQRLGVACQGQGSSYRGPGGDSCAGGAGSNPGALRHRPTWPLPISRFASAVGEGRAAIKEEVGLARDTLAEKVAKNAKDIADKVAHGFKGRTGKGTHGEEEGDKGGDARSGASSEEEDSASTSSDEEGVDEEELGEASEDSTSRAAEFTV</sequence>
<evidence type="ECO:0000256" key="4">
    <source>
        <dbReference type="ARBA" id="ARBA00022821"/>
    </source>
</evidence>
<feature type="compositionally biased region" description="Polar residues" evidence="8">
    <location>
        <begin position="1147"/>
        <end position="1161"/>
    </location>
</feature>
<keyword evidence="4" id="KW-0611">Plant defense</keyword>
<dbReference type="PANTHER" id="PTHR31942:SF52">
    <property type="entry name" value="MLO-LIKE PROTEIN 1"/>
    <property type="match status" value="1"/>
</dbReference>
<organism evidence="10 11">
    <name type="scientific">Dunaliella salina</name>
    <name type="common">Green alga</name>
    <name type="synonym">Protococcus salinus</name>
    <dbReference type="NCBI Taxonomy" id="3046"/>
    <lineage>
        <taxon>Eukaryota</taxon>
        <taxon>Viridiplantae</taxon>
        <taxon>Chlorophyta</taxon>
        <taxon>core chlorophytes</taxon>
        <taxon>Chlorophyceae</taxon>
        <taxon>CS clade</taxon>
        <taxon>Chlamydomonadales</taxon>
        <taxon>Dunaliellaceae</taxon>
        <taxon>Dunaliella</taxon>
    </lineage>
</organism>
<keyword evidence="11" id="KW-1185">Reference proteome</keyword>
<feature type="compositionally biased region" description="Basic and acidic residues" evidence="8">
    <location>
        <begin position="1313"/>
        <end position="1336"/>
    </location>
</feature>
<evidence type="ECO:0000256" key="8">
    <source>
        <dbReference type="SAM" id="MobiDB-lite"/>
    </source>
</evidence>
<feature type="compositionally biased region" description="Polar residues" evidence="8">
    <location>
        <begin position="995"/>
        <end position="1015"/>
    </location>
</feature>
<feature type="compositionally biased region" description="Low complexity" evidence="8">
    <location>
        <begin position="420"/>
        <end position="437"/>
    </location>
</feature>
<feature type="compositionally biased region" description="Basic and acidic residues" evidence="8">
    <location>
        <begin position="1631"/>
        <end position="1642"/>
    </location>
</feature>
<feature type="compositionally biased region" description="Acidic residues" evidence="8">
    <location>
        <begin position="1649"/>
        <end position="1674"/>
    </location>
</feature>
<dbReference type="Pfam" id="PF03094">
    <property type="entry name" value="Mlo"/>
    <property type="match status" value="1"/>
</dbReference>
<feature type="compositionally biased region" description="Gly residues" evidence="8">
    <location>
        <begin position="1552"/>
        <end position="1564"/>
    </location>
</feature>
<feature type="compositionally biased region" description="Low complexity" evidence="8">
    <location>
        <begin position="871"/>
        <end position="898"/>
    </location>
</feature>
<evidence type="ECO:0000313" key="11">
    <source>
        <dbReference type="Proteomes" id="UP000815325"/>
    </source>
</evidence>
<evidence type="ECO:0000256" key="1">
    <source>
        <dbReference type="ARBA" id="ARBA00004141"/>
    </source>
</evidence>
<evidence type="ECO:0000256" key="2">
    <source>
        <dbReference type="ARBA" id="ARBA00006574"/>
    </source>
</evidence>
<feature type="region of interest" description="Disordered" evidence="8">
    <location>
        <begin position="413"/>
        <end position="1076"/>
    </location>
</feature>
<feature type="compositionally biased region" description="Basic and acidic residues" evidence="8">
    <location>
        <begin position="660"/>
        <end position="671"/>
    </location>
</feature>
<feature type="compositionally biased region" description="Low complexity" evidence="8">
    <location>
        <begin position="1400"/>
        <end position="1414"/>
    </location>
</feature>
<keyword evidence="7" id="KW-0568">Pathogenesis-related protein</keyword>
<evidence type="ECO:0000256" key="5">
    <source>
        <dbReference type="ARBA" id="ARBA00022989"/>
    </source>
</evidence>
<feature type="compositionally biased region" description="Low complexity" evidence="8">
    <location>
        <begin position="623"/>
        <end position="642"/>
    </location>
</feature>
<comment type="subcellular location">
    <subcellularLocation>
        <location evidence="1">Membrane</location>
        <topology evidence="1">Multi-pass membrane protein</topology>
    </subcellularLocation>
</comment>
<feature type="compositionally biased region" description="Polar residues" evidence="8">
    <location>
        <begin position="965"/>
        <end position="984"/>
    </location>
</feature>
<feature type="region of interest" description="Disordered" evidence="8">
    <location>
        <begin position="1103"/>
        <end position="1301"/>
    </location>
</feature>
<keyword evidence="3 9" id="KW-0812">Transmembrane</keyword>
<feature type="compositionally biased region" description="Pro residues" evidence="8">
    <location>
        <begin position="685"/>
        <end position="707"/>
    </location>
</feature>
<proteinExistence type="inferred from homology"/>
<dbReference type="InterPro" id="IPR004326">
    <property type="entry name" value="Mlo"/>
</dbReference>
<feature type="region of interest" description="Disordered" evidence="8">
    <location>
        <begin position="1614"/>
        <end position="1685"/>
    </location>
</feature>
<dbReference type="PANTHER" id="PTHR31942">
    <property type="entry name" value="MLO-LIKE PROTEIN 1"/>
    <property type="match status" value="1"/>
</dbReference>
<dbReference type="EMBL" id="MU070547">
    <property type="protein sequence ID" value="KAF5827257.1"/>
    <property type="molecule type" value="Genomic_DNA"/>
</dbReference>
<evidence type="ECO:0000256" key="7">
    <source>
        <dbReference type="ARBA" id="ARBA00023265"/>
    </source>
</evidence>
<name>A0ABQ7FY29_DUNSA</name>
<feature type="compositionally biased region" description="Low complexity" evidence="8">
    <location>
        <begin position="1518"/>
        <end position="1529"/>
    </location>
</feature>
<keyword evidence="6 9" id="KW-0472">Membrane</keyword>
<reference evidence="10" key="1">
    <citation type="submission" date="2017-08" db="EMBL/GenBank/DDBJ databases">
        <authorList>
            <person name="Polle J.E."/>
            <person name="Barry K."/>
            <person name="Cushman J."/>
            <person name="Schmutz J."/>
            <person name="Tran D."/>
            <person name="Hathwaick L.T."/>
            <person name="Yim W.C."/>
            <person name="Jenkins J."/>
            <person name="Mckie-Krisberg Z.M."/>
            <person name="Prochnik S."/>
            <person name="Lindquist E."/>
            <person name="Dockter R.B."/>
            <person name="Adam C."/>
            <person name="Molina H."/>
            <person name="Bunkerborg J."/>
            <person name="Jin E."/>
            <person name="Buchheim M."/>
            <person name="Magnuson J."/>
        </authorList>
    </citation>
    <scope>NUCLEOTIDE SEQUENCE</scope>
    <source>
        <strain evidence="10">CCAP 19/18</strain>
    </source>
</reference>
<feature type="region of interest" description="Disordered" evidence="8">
    <location>
        <begin position="1375"/>
        <end position="1575"/>
    </location>
</feature>
<feature type="compositionally biased region" description="Polar residues" evidence="8">
    <location>
        <begin position="906"/>
        <end position="920"/>
    </location>
</feature>
<feature type="region of interest" description="Disordered" evidence="8">
    <location>
        <begin position="1313"/>
        <end position="1363"/>
    </location>
</feature>
<evidence type="ECO:0000256" key="3">
    <source>
        <dbReference type="ARBA" id="ARBA00022692"/>
    </source>
</evidence>
<feature type="transmembrane region" description="Helical" evidence="9">
    <location>
        <begin position="135"/>
        <end position="157"/>
    </location>
</feature>
<evidence type="ECO:0008006" key="12">
    <source>
        <dbReference type="Google" id="ProtNLM"/>
    </source>
</evidence>
<feature type="compositionally biased region" description="Polar residues" evidence="8">
    <location>
        <begin position="1444"/>
        <end position="1456"/>
    </location>
</feature>
<evidence type="ECO:0000256" key="9">
    <source>
        <dbReference type="SAM" id="Phobius"/>
    </source>
</evidence>
<gene>
    <name evidence="10" type="ORF">DUNSADRAFT_1058</name>
</gene>
<feature type="transmembrane region" description="Helical" evidence="9">
    <location>
        <begin position="15"/>
        <end position="37"/>
    </location>
</feature>